<evidence type="ECO:0000256" key="1">
    <source>
        <dbReference type="SAM" id="MobiDB-lite"/>
    </source>
</evidence>
<feature type="compositionally biased region" description="Basic and acidic residues" evidence="1">
    <location>
        <begin position="12"/>
        <end position="24"/>
    </location>
</feature>
<keyword evidence="3" id="KW-1185">Reference proteome</keyword>
<gene>
    <name evidence="2" type="ORF">B8X00_11745</name>
</gene>
<sequence length="81" mass="8935">MQQRKTGSANIAKEEETLLKERKNAGKPTPQPRRNVRPFISPLIPHTPKCLFHPAGTQSVMLVPAPMAVREPLQIGKGKDA</sequence>
<organism evidence="2 3">
    <name type="scientific">Acetobacter fabarum</name>
    <dbReference type="NCBI Taxonomy" id="483199"/>
    <lineage>
        <taxon>Bacteria</taxon>
        <taxon>Pseudomonadati</taxon>
        <taxon>Pseudomonadota</taxon>
        <taxon>Alphaproteobacteria</taxon>
        <taxon>Acetobacterales</taxon>
        <taxon>Acetobacteraceae</taxon>
        <taxon>Acetobacter</taxon>
    </lineage>
</organism>
<evidence type="ECO:0000313" key="2">
    <source>
        <dbReference type="EMBL" id="PAK77083.1"/>
    </source>
</evidence>
<name>A0A269XUT7_9PROT</name>
<dbReference type="AlphaFoldDB" id="A0A269XUT7"/>
<proteinExistence type="predicted"/>
<reference evidence="2 3" key="1">
    <citation type="submission" date="2017-04" db="EMBL/GenBank/DDBJ databases">
        <title>Kefir bacterial isolates.</title>
        <authorList>
            <person name="Kim Y."/>
            <person name="Blasche S."/>
            <person name="Patil K.R."/>
        </authorList>
    </citation>
    <scope>NUCLEOTIDE SEQUENCE [LARGE SCALE GENOMIC DNA]</scope>
    <source>
        <strain evidence="2 3">KR</strain>
    </source>
</reference>
<dbReference type="EMBL" id="NCXK01000027">
    <property type="protein sequence ID" value="PAK77083.1"/>
    <property type="molecule type" value="Genomic_DNA"/>
</dbReference>
<protein>
    <submittedName>
        <fullName evidence="2">Uncharacterized protein</fullName>
    </submittedName>
</protein>
<feature type="region of interest" description="Disordered" evidence="1">
    <location>
        <begin position="1"/>
        <end position="41"/>
    </location>
</feature>
<comment type="caution">
    <text evidence="2">The sequence shown here is derived from an EMBL/GenBank/DDBJ whole genome shotgun (WGS) entry which is preliminary data.</text>
</comment>
<dbReference type="Proteomes" id="UP000216151">
    <property type="component" value="Unassembled WGS sequence"/>
</dbReference>
<accession>A0A269XUT7</accession>
<evidence type="ECO:0000313" key="3">
    <source>
        <dbReference type="Proteomes" id="UP000216151"/>
    </source>
</evidence>